<sequence>MYKFRDCNNPEHAQLYTAAKDAYLQISKQEDMYWRQRVKKHWLHDGNLNTRYFHNMASVRRRKNLLVQLKHNDGKWVGWDNGLKNLTITFYTNLFSSNQGSMHEILEMDRMQNHGQSNEKVYECSNYGGPKCLHPWKIYSDNAMISLETMHYLKLKTQRKKGYVALRQHLFHTYFLRTTPCTFLRQRLVNLQKSDLYFSQNTLKDIKIAIKHALGVKEIATSSKYLGLPSIVGRKKKDIFQYVLDKVWKKMQRWKQKYFFRAGKEILLKTVVQAIPNYVMMLFLVPTRTCDSIEKAMNGFWWRGKGGDPRGMRCMAWKGLCKRKEDGGLVFREVQDFNLAMLAKTAWSLLTRPEALVSRIYKARYFPTGDFLSVTVGNNPSYVWRSLCVGLQVLQGGCVRRIGDGRTIKIFHTPWLPSDQLQVIQSVSNNGIEEMVVSELICEETRTWREVKPETIFNAQEIELIQKIPLSST</sequence>
<evidence type="ECO:0000313" key="1">
    <source>
        <dbReference type="RefSeq" id="XP_016500273.1"/>
    </source>
</evidence>
<reference evidence="1" key="1">
    <citation type="submission" date="2025-08" db="UniProtKB">
        <authorList>
            <consortium name="RefSeq"/>
        </authorList>
    </citation>
    <scope>IDENTIFICATION</scope>
</reference>
<proteinExistence type="predicted"/>
<organism evidence="1">
    <name type="scientific">Nicotiana tabacum</name>
    <name type="common">Common tobacco</name>
    <dbReference type="NCBI Taxonomy" id="4097"/>
    <lineage>
        <taxon>Eukaryota</taxon>
        <taxon>Viridiplantae</taxon>
        <taxon>Streptophyta</taxon>
        <taxon>Embryophyta</taxon>
        <taxon>Tracheophyta</taxon>
        <taxon>Spermatophyta</taxon>
        <taxon>Magnoliopsida</taxon>
        <taxon>eudicotyledons</taxon>
        <taxon>Gunneridae</taxon>
        <taxon>Pentapetalae</taxon>
        <taxon>asterids</taxon>
        <taxon>lamiids</taxon>
        <taxon>Solanales</taxon>
        <taxon>Solanaceae</taxon>
        <taxon>Nicotianoideae</taxon>
        <taxon>Nicotianeae</taxon>
        <taxon>Nicotiana</taxon>
    </lineage>
</organism>
<dbReference type="OMA" id="HEILEMD"/>
<dbReference type="PaxDb" id="4097-A0A1S4CGL2"/>
<gene>
    <name evidence="1" type="primary">LOC107818732</name>
</gene>
<accession>A0A1S4CGL2</accession>
<dbReference type="RefSeq" id="XP_016500273.1">
    <property type="nucleotide sequence ID" value="XM_016644787.1"/>
</dbReference>
<dbReference type="PANTHER" id="PTHR33116">
    <property type="entry name" value="REVERSE TRANSCRIPTASE ZINC-BINDING DOMAIN-CONTAINING PROTEIN-RELATED-RELATED"/>
    <property type="match status" value="1"/>
</dbReference>
<dbReference type="OrthoDB" id="1732437at2759"/>
<name>A0A1S4CGL2_TOBAC</name>
<dbReference type="KEGG" id="nta:107818732"/>
<dbReference type="PANTHER" id="PTHR33116:SF86">
    <property type="entry name" value="REVERSE TRANSCRIPTASE DOMAIN-CONTAINING PROTEIN"/>
    <property type="match status" value="1"/>
</dbReference>
<protein>
    <submittedName>
        <fullName evidence="1">Uncharacterized protein</fullName>
    </submittedName>
</protein>
<dbReference type="AlphaFoldDB" id="A0A1S4CGL2"/>